<dbReference type="AlphaFoldDB" id="A0AAX6GH97"/>
<evidence type="ECO:0000313" key="2">
    <source>
        <dbReference type="EMBL" id="KAJ6827698.1"/>
    </source>
</evidence>
<organism evidence="2 3">
    <name type="scientific">Iris pallida</name>
    <name type="common">Sweet iris</name>
    <dbReference type="NCBI Taxonomy" id="29817"/>
    <lineage>
        <taxon>Eukaryota</taxon>
        <taxon>Viridiplantae</taxon>
        <taxon>Streptophyta</taxon>
        <taxon>Embryophyta</taxon>
        <taxon>Tracheophyta</taxon>
        <taxon>Spermatophyta</taxon>
        <taxon>Magnoliopsida</taxon>
        <taxon>Liliopsida</taxon>
        <taxon>Asparagales</taxon>
        <taxon>Iridaceae</taxon>
        <taxon>Iridoideae</taxon>
        <taxon>Irideae</taxon>
        <taxon>Iris</taxon>
    </lineage>
</organism>
<proteinExistence type="predicted"/>
<feature type="compositionally biased region" description="Low complexity" evidence="1">
    <location>
        <begin position="40"/>
        <end position="51"/>
    </location>
</feature>
<accession>A0AAX6GH97</accession>
<sequence length="96" mass="10726">MISIFPQFSTQFLHNIVHRVRVPCHPLYVSLVHIHFGLSDSPNVSPNSNPSKAGQRHHCRNTDHPSPPSATSKLRHHRLVSTAIVIPDTADDPINQ</sequence>
<comment type="caution">
    <text evidence="2">The sequence shown here is derived from an EMBL/GenBank/DDBJ whole genome shotgun (WGS) entry which is preliminary data.</text>
</comment>
<keyword evidence="3" id="KW-1185">Reference proteome</keyword>
<evidence type="ECO:0000256" key="1">
    <source>
        <dbReference type="SAM" id="MobiDB-lite"/>
    </source>
</evidence>
<name>A0AAX6GH97_IRIPA</name>
<gene>
    <name evidence="2" type="ORF">M6B38_366455</name>
</gene>
<evidence type="ECO:0000313" key="3">
    <source>
        <dbReference type="Proteomes" id="UP001140949"/>
    </source>
</evidence>
<reference evidence="2" key="2">
    <citation type="submission" date="2023-04" db="EMBL/GenBank/DDBJ databases">
        <authorList>
            <person name="Bruccoleri R.E."/>
            <person name="Oakeley E.J."/>
            <person name="Faust A.-M."/>
            <person name="Dessus-Babus S."/>
            <person name="Altorfer M."/>
            <person name="Burckhardt D."/>
            <person name="Oertli M."/>
            <person name="Naumann U."/>
            <person name="Petersen F."/>
            <person name="Wong J."/>
        </authorList>
    </citation>
    <scope>NUCLEOTIDE SEQUENCE</scope>
    <source>
        <strain evidence="2">GSM-AAB239-AS_SAM_17_03QT</strain>
        <tissue evidence="2">Leaf</tissue>
    </source>
</reference>
<feature type="region of interest" description="Disordered" evidence="1">
    <location>
        <begin position="40"/>
        <end position="74"/>
    </location>
</feature>
<reference evidence="2" key="1">
    <citation type="journal article" date="2023" name="GigaByte">
        <title>Genome assembly of the bearded iris, Iris pallida Lam.</title>
        <authorList>
            <person name="Bruccoleri R.E."/>
            <person name="Oakeley E.J."/>
            <person name="Faust A.M.E."/>
            <person name="Altorfer M."/>
            <person name="Dessus-Babus S."/>
            <person name="Burckhardt D."/>
            <person name="Oertli M."/>
            <person name="Naumann U."/>
            <person name="Petersen F."/>
            <person name="Wong J."/>
        </authorList>
    </citation>
    <scope>NUCLEOTIDE SEQUENCE</scope>
    <source>
        <strain evidence="2">GSM-AAB239-AS_SAM_17_03QT</strain>
    </source>
</reference>
<protein>
    <submittedName>
        <fullName evidence="2">Pollen-specific leucine-rich repeat extensin-like protein 3</fullName>
    </submittedName>
</protein>
<dbReference type="Proteomes" id="UP001140949">
    <property type="component" value="Unassembled WGS sequence"/>
</dbReference>
<dbReference type="EMBL" id="JANAVB010019999">
    <property type="protein sequence ID" value="KAJ6827698.1"/>
    <property type="molecule type" value="Genomic_DNA"/>
</dbReference>